<evidence type="ECO:0000256" key="4">
    <source>
        <dbReference type="ARBA" id="ARBA00022475"/>
    </source>
</evidence>
<dbReference type="STRING" id="1227549.SAMN05444007_111143"/>
<evidence type="ECO:0000256" key="2">
    <source>
        <dbReference type="ARBA" id="ARBA00004162"/>
    </source>
</evidence>
<evidence type="ECO:0000256" key="9">
    <source>
        <dbReference type="ARBA" id="ARBA00023136"/>
    </source>
</evidence>
<keyword evidence="9 10" id="KW-0472">Membrane</keyword>
<evidence type="ECO:0000256" key="3">
    <source>
        <dbReference type="ARBA" id="ARBA00008281"/>
    </source>
</evidence>
<evidence type="ECO:0000256" key="5">
    <source>
        <dbReference type="ARBA" id="ARBA00022500"/>
    </source>
</evidence>
<feature type="transmembrane region" description="Helical" evidence="10">
    <location>
        <begin position="20"/>
        <end position="45"/>
    </location>
</feature>
<keyword evidence="7 10" id="KW-0283">Flagellar rotation</keyword>
<evidence type="ECO:0000256" key="1">
    <source>
        <dbReference type="ARBA" id="ARBA00002254"/>
    </source>
</evidence>
<dbReference type="GO" id="GO:0071973">
    <property type="term" value="P:bacterial-type flagellum-dependent cell motility"/>
    <property type="evidence" value="ECO:0007669"/>
    <property type="project" value="InterPro"/>
</dbReference>
<comment type="subcellular location">
    <subcellularLocation>
        <location evidence="10">Cell inner membrane</location>
    </subcellularLocation>
    <subcellularLocation>
        <location evidence="2">Cell membrane</location>
        <topology evidence="2">Single-pass membrane protein</topology>
    </subcellularLocation>
</comment>
<evidence type="ECO:0000256" key="7">
    <source>
        <dbReference type="ARBA" id="ARBA00022779"/>
    </source>
</evidence>
<keyword evidence="4" id="KW-1003">Cell membrane</keyword>
<evidence type="ECO:0000256" key="8">
    <source>
        <dbReference type="ARBA" id="ARBA00022989"/>
    </source>
</evidence>
<keyword evidence="12" id="KW-1185">Reference proteome</keyword>
<sequence>MTDSTGETAETPKKSGKSRLILGLLLAAAGAGGGYFATVSGAIPLSAQKGVKPEKTDAPPALADIAYVDLPPILVTLQSGGAMRHLKFHAQLEVESAQREAVEQVVPRILDVLNGYLRALEPGELTEPLALVRLRGQMLRRIAIVAGDGRVRDLLVAEFVLN</sequence>
<accession>A0A1H7DK22</accession>
<keyword evidence="6 10" id="KW-0812">Transmembrane</keyword>
<dbReference type="GO" id="GO:0006935">
    <property type="term" value="P:chemotaxis"/>
    <property type="evidence" value="ECO:0007669"/>
    <property type="project" value="UniProtKB-KW"/>
</dbReference>
<dbReference type="EMBL" id="FNYD01000011">
    <property type="protein sequence ID" value="SEK01267.1"/>
    <property type="molecule type" value="Genomic_DNA"/>
</dbReference>
<gene>
    <name evidence="11" type="ORF">SAMN05444007_111143</name>
</gene>
<dbReference type="InterPro" id="IPR005503">
    <property type="entry name" value="FliL"/>
</dbReference>
<dbReference type="Proteomes" id="UP000199379">
    <property type="component" value="Unassembled WGS sequence"/>
</dbReference>
<protein>
    <recommendedName>
        <fullName evidence="10">Flagellar protein FliL</fullName>
    </recommendedName>
</protein>
<keyword evidence="8 10" id="KW-1133">Transmembrane helix</keyword>
<name>A0A1H7DK22_9RHOB</name>
<comment type="similarity">
    <text evidence="3 10">Belongs to the FliL family.</text>
</comment>
<proteinExistence type="inferred from homology"/>
<keyword evidence="11" id="KW-0966">Cell projection</keyword>
<dbReference type="RefSeq" id="WP_092370152.1">
    <property type="nucleotide sequence ID" value="NZ_BMGV01000011.1"/>
</dbReference>
<dbReference type="GO" id="GO:0009425">
    <property type="term" value="C:bacterial-type flagellum basal body"/>
    <property type="evidence" value="ECO:0007669"/>
    <property type="project" value="InterPro"/>
</dbReference>
<keyword evidence="11" id="KW-0282">Flagellum</keyword>
<reference evidence="11 12" key="1">
    <citation type="submission" date="2016-10" db="EMBL/GenBank/DDBJ databases">
        <authorList>
            <person name="de Groot N.N."/>
        </authorList>
    </citation>
    <scope>NUCLEOTIDE SEQUENCE [LARGE SCALE GENOMIC DNA]</scope>
    <source>
        <strain evidence="11 12">DSM 29340</strain>
    </source>
</reference>
<dbReference type="Pfam" id="PF03748">
    <property type="entry name" value="FliL"/>
    <property type="match status" value="1"/>
</dbReference>
<evidence type="ECO:0000256" key="10">
    <source>
        <dbReference type="RuleBase" id="RU364125"/>
    </source>
</evidence>
<keyword evidence="11" id="KW-0969">Cilium</keyword>
<dbReference type="OrthoDB" id="7619358at2"/>
<organism evidence="11 12">
    <name type="scientific">Cribrihabitans marinus</name>
    <dbReference type="NCBI Taxonomy" id="1227549"/>
    <lineage>
        <taxon>Bacteria</taxon>
        <taxon>Pseudomonadati</taxon>
        <taxon>Pseudomonadota</taxon>
        <taxon>Alphaproteobacteria</taxon>
        <taxon>Rhodobacterales</taxon>
        <taxon>Paracoccaceae</taxon>
        <taxon>Cribrihabitans</taxon>
    </lineage>
</organism>
<evidence type="ECO:0000313" key="12">
    <source>
        <dbReference type="Proteomes" id="UP000199379"/>
    </source>
</evidence>
<evidence type="ECO:0000313" key="11">
    <source>
        <dbReference type="EMBL" id="SEK01267.1"/>
    </source>
</evidence>
<keyword evidence="5 10" id="KW-0145">Chemotaxis</keyword>
<dbReference type="AlphaFoldDB" id="A0A1H7DK22"/>
<comment type="function">
    <text evidence="1 10">Controls the rotational direction of flagella during chemotaxis.</text>
</comment>
<evidence type="ECO:0000256" key="6">
    <source>
        <dbReference type="ARBA" id="ARBA00022692"/>
    </source>
</evidence>
<dbReference type="GO" id="GO:0005886">
    <property type="term" value="C:plasma membrane"/>
    <property type="evidence" value="ECO:0007669"/>
    <property type="project" value="UniProtKB-SubCell"/>
</dbReference>
<keyword evidence="10" id="KW-0997">Cell inner membrane</keyword>